<dbReference type="GeneID" id="80452633"/>
<dbReference type="AlphaFoldDB" id="A0A173LYR1"/>
<evidence type="ECO:0008006" key="4">
    <source>
        <dbReference type="Google" id="ProtNLM"/>
    </source>
</evidence>
<dbReference type="Gene3D" id="1.10.10.10">
    <property type="entry name" value="Winged helix-like DNA-binding domain superfamily/Winged helix DNA-binding domain"/>
    <property type="match status" value="1"/>
</dbReference>
<evidence type="ECO:0000256" key="1">
    <source>
        <dbReference type="SAM" id="MobiDB-lite"/>
    </source>
</evidence>
<name>A0A173LYR1_9MICO</name>
<feature type="region of interest" description="Disordered" evidence="1">
    <location>
        <begin position="111"/>
        <end position="135"/>
    </location>
</feature>
<accession>A0A173LYR1</accession>
<protein>
    <recommendedName>
        <fullName evidence="4">Helix-turn-helix domain-containing protein</fullName>
    </recommendedName>
</protein>
<sequence>MKNTNFTMVPNAFIRSPHLDPYEKTIWIYLKSRQGVNATSWPSHQTISKETSIGKSTVKRKINNLIEKGLLQSTQRFVGHEQTTNTYTVLFMPDEFLDSSPRFIASPPEFTSSYKEDTSQEDTFNNTPFTTGEKSWTNLQPERKITEKQREYLRDLIAESEDCSTNEADEYIDELMPLSQVEANELISEYWVELRKNNVYG</sequence>
<feature type="compositionally biased region" description="Polar residues" evidence="1">
    <location>
        <begin position="121"/>
        <end position="135"/>
    </location>
</feature>
<dbReference type="InterPro" id="IPR036388">
    <property type="entry name" value="WH-like_DNA-bd_sf"/>
</dbReference>
<dbReference type="Pfam" id="PF13730">
    <property type="entry name" value="HTH_36"/>
    <property type="match status" value="1"/>
</dbReference>
<dbReference type="RefSeq" id="WP_096383031.1">
    <property type="nucleotide sequence ID" value="NZ_AP017457.1"/>
</dbReference>
<dbReference type="KEGG" id="amin:AUMI_114400"/>
<organism evidence="2 3">
    <name type="scientific">Aurantimicrobium minutum</name>
    <dbReference type="NCBI Taxonomy" id="708131"/>
    <lineage>
        <taxon>Bacteria</taxon>
        <taxon>Bacillati</taxon>
        <taxon>Actinomycetota</taxon>
        <taxon>Actinomycetes</taxon>
        <taxon>Micrococcales</taxon>
        <taxon>Microbacteriaceae</taxon>
        <taxon>Aurantimicrobium</taxon>
    </lineage>
</organism>
<evidence type="ECO:0000313" key="3">
    <source>
        <dbReference type="Proteomes" id="UP000243847"/>
    </source>
</evidence>
<evidence type="ECO:0000313" key="2">
    <source>
        <dbReference type="EMBL" id="BAU99982.1"/>
    </source>
</evidence>
<dbReference type="EMBL" id="AP017457">
    <property type="protein sequence ID" value="BAU99982.1"/>
    <property type="molecule type" value="Genomic_DNA"/>
</dbReference>
<dbReference type="Proteomes" id="UP000243847">
    <property type="component" value="Chromosome sequence1"/>
</dbReference>
<dbReference type="OrthoDB" id="2363877at2"/>
<reference evidence="2 3" key="1">
    <citation type="journal article" date="2016" name="Genome Announc.">
        <title>Complete Genome Sequence of Aurantimicrobium minutum Type Strain KNCT, a Planktonic Ultramicrobacterium Isolated from River Water.</title>
        <authorList>
            <person name="Nakai R."/>
            <person name="Fujisawa T."/>
            <person name="Nakamura Y."/>
            <person name="Nishide H."/>
            <person name="Uchiyama I."/>
            <person name="Baba T."/>
            <person name="Toyoda A."/>
            <person name="Fujiyama A."/>
            <person name="Naganuma T."/>
            <person name="Niki H."/>
        </authorList>
    </citation>
    <scope>NUCLEOTIDE SEQUENCE [LARGE SCALE GENOMIC DNA]</scope>
    <source>
        <strain evidence="2 3">KNC</strain>
    </source>
</reference>
<gene>
    <name evidence="2" type="ORF">AUMI_114400</name>
</gene>
<proteinExistence type="predicted"/>